<keyword evidence="4 6" id="KW-0648">Protein biosynthesis</keyword>
<evidence type="ECO:0000313" key="9">
    <source>
        <dbReference type="EMBL" id="OGZ12861.1"/>
    </source>
</evidence>
<evidence type="ECO:0000259" key="8">
    <source>
        <dbReference type="PROSITE" id="PS51722"/>
    </source>
</evidence>
<dbReference type="NCBIfam" id="NF009381">
    <property type="entry name" value="PRK12740.1-5"/>
    <property type="match status" value="1"/>
</dbReference>
<dbReference type="PROSITE" id="PS51722">
    <property type="entry name" value="G_TR_2"/>
    <property type="match status" value="1"/>
</dbReference>
<reference evidence="9 10" key="1">
    <citation type="journal article" date="2016" name="Nat. Commun.">
        <title>Thousands of microbial genomes shed light on interconnected biogeochemical processes in an aquifer system.</title>
        <authorList>
            <person name="Anantharaman K."/>
            <person name="Brown C.T."/>
            <person name="Hug L.A."/>
            <person name="Sharon I."/>
            <person name="Castelle C.J."/>
            <person name="Probst A.J."/>
            <person name="Thomas B.C."/>
            <person name="Singh A."/>
            <person name="Wilkins M.J."/>
            <person name="Karaoz U."/>
            <person name="Brodie E.L."/>
            <person name="Williams K.H."/>
            <person name="Hubbard S.S."/>
            <person name="Banfield J.F."/>
        </authorList>
    </citation>
    <scope>NUCLEOTIDE SEQUENCE [LARGE SCALE GENOMIC DNA]</scope>
</reference>
<dbReference type="PROSITE" id="PS00301">
    <property type="entry name" value="G_TR_1"/>
    <property type="match status" value="1"/>
</dbReference>
<keyword evidence="5 6" id="KW-0342">GTP-binding</keyword>
<dbReference type="EMBL" id="MHLO01000013">
    <property type="protein sequence ID" value="OGZ12861.1"/>
    <property type="molecule type" value="Genomic_DNA"/>
</dbReference>
<dbReference type="Gene3D" id="2.40.30.10">
    <property type="entry name" value="Translation factors"/>
    <property type="match status" value="1"/>
</dbReference>
<gene>
    <name evidence="6" type="primary">fusA</name>
    <name evidence="9" type="ORF">A3C93_03290</name>
</gene>
<dbReference type="FunFam" id="3.40.50.300:FF:000029">
    <property type="entry name" value="Elongation factor G"/>
    <property type="match status" value="1"/>
</dbReference>
<dbReference type="InterPro" id="IPR000795">
    <property type="entry name" value="T_Tr_GTP-bd_dom"/>
</dbReference>
<evidence type="ECO:0000256" key="7">
    <source>
        <dbReference type="NCBIfam" id="TIGR00484"/>
    </source>
</evidence>
<dbReference type="Pfam" id="PF14492">
    <property type="entry name" value="EFG_III"/>
    <property type="match status" value="1"/>
</dbReference>
<dbReference type="Gene3D" id="3.30.70.870">
    <property type="entry name" value="Elongation Factor G (Translational Gtpase), domain 3"/>
    <property type="match status" value="1"/>
</dbReference>
<dbReference type="InterPro" id="IPR000640">
    <property type="entry name" value="EFG_V-like"/>
</dbReference>
<dbReference type="Pfam" id="PF03764">
    <property type="entry name" value="EFG_IV"/>
    <property type="match status" value="1"/>
</dbReference>
<sequence length="715" mass="79838">MERDYPLEKVRNFGIIAHIDAGKTTVSERILFYTGVSHKIGEVHEGDTVMDWMEQERERGITITSAATTAFWSPTYMPKEDISRKCRFNLIDTPGHIDFTIEVKRSLRVLDGAVVVFDGVAGVEPQSETNWRYADEGKVPRVCFINKLDRMGASFERSYQSILDRLTKHAVRMQIPIGEEEHFEAVIDLLRMKVYRFEGEKGMNVVEDEIPAEHLADAKKYRGELIEAIVENDEKLMNDYLEGKEIALDDLKRVLRKATIENKLVPVFTGSALKNKGVQLVLDAVVDYLPSPLDIPPTKGHDLETGAEIFRKADDKEPFSALAFKIATDPYVGQLAFFRVYSGVLESGSYVYNATKGKKERVSRILRMHANEREEVKKVFAGEIAAAVGLKDTLTSDTLCDEENPIILERIIVPEPVISMRIEPKTKQDQEKMGLALSRLAAEDPTFRVTSDAETGETIIWGMGELHLEIIVDRMKREFSVDAATGKPQVAYRETIQGESEAECKYIKQSGGRGQYGHVRIRVKPMELGVKPEDLPKNTKRSPGLEFVNSIKGGIIPQEYISPIEKGIKEGMERGVVAGYPLVNISVELYDGSYHEVDSSEIAFKIAGSMALQDAARKARPTLLEPVMAVEIVFPDKFMGDVTGSVASRRGQVNSMEDRGMLKVARAMIPLAEMFGYATVLRSMTEGRGTFTMEPAEYVPVPQNVAAAVIEARGK</sequence>
<keyword evidence="6" id="KW-0963">Cytoplasm</keyword>
<comment type="function">
    <text evidence="6">Catalyzes the GTP-dependent ribosomal translocation step during translation elongation. During this step, the ribosome changes from the pre-translocational (PRE) to the post-translocational (POST) state as the newly formed A-site-bound peptidyl-tRNA and P-site-bound deacylated tRNA move to the P and E sites, respectively. Catalyzes the coordinated movement of the two tRNA molecules, the mRNA and conformational changes in the ribosome.</text>
</comment>
<evidence type="ECO:0000313" key="10">
    <source>
        <dbReference type="Proteomes" id="UP000178636"/>
    </source>
</evidence>
<dbReference type="FunFam" id="3.30.70.870:FF:000001">
    <property type="entry name" value="Elongation factor G"/>
    <property type="match status" value="1"/>
</dbReference>
<evidence type="ECO:0000256" key="4">
    <source>
        <dbReference type="ARBA" id="ARBA00022917"/>
    </source>
</evidence>
<dbReference type="SUPFAM" id="SSF54211">
    <property type="entry name" value="Ribosomal protein S5 domain 2-like"/>
    <property type="match status" value="1"/>
</dbReference>
<dbReference type="Gene3D" id="3.40.50.300">
    <property type="entry name" value="P-loop containing nucleotide triphosphate hydrolases"/>
    <property type="match status" value="1"/>
</dbReference>
<feature type="binding site" evidence="6">
    <location>
        <begin position="92"/>
        <end position="96"/>
    </location>
    <ligand>
        <name>GTP</name>
        <dbReference type="ChEBI" id="CHEBI:37565"/>
    </ligand>
</feature>
<dbReference type="GO" id="GO:0005525">
    <property type="term" value="F:GTP binding"/>
    <property type="evidence" value="ECO:0007669"/>
    <property type="project" value="UniProtKB-UniRule"/>
</dbReference>
<keyword evidence="3 6" id="KW-0251">Elongation factor</keyword>
<dbReference type="Pfam" id="PF03144">
    <property type="entry name" value="GTP_EFTU_D2"/>
    <property type="match status" value="1"/>
</dbReference>
<dbReference type="InterPro" id="IPR009000">
    <property type="entry name" value="Transl_B-barrel_sf"/>
</dbReference>
<dbReference type="GO" id="GO:0005737">
    <property type="term" value="C:cytoplasm"/>
    <property type="evidence" value="ECO:0007669"/>
    <property type="project" value="UniProtKB-SubCell"/>
</dbReference>
<evidence type="ECO:0000256" key="2">
    <source>
        <dbReference type="ARBA" id="ARBA00022741"/>
    </source>
</evidence>
<dbReference type="InterPro" id="IPR020568">
    <property type="entry name" value="Ribosomal_Su5_D2-typ_SF"/>
</dbReference>
<dbReference type="FunFam" id="2.40.30.10:FF:000006">
    <property type="entry name" value="Elongation factor G"/>
    <property type="match status" value="1"/>
</dbReference>
<dbReference type="HAMAP" id="MF_00054_B">
    <property type="entry name" value="EF_G_EF_2_B"/>
    <property type="match status" value="1"/>
</dbReference>
<dbReference type="InterPro" id="IPR004540">
    <property type="entry name" value="Transl_elong_EFG/EF2"/>
</dbReference>
<feature type="domain" description="Tr-type G" evidence="8">
    <location>
        <begin position="8"/>
        <end position="293"/>
    </location>
</feature>
<feature type="binding site" evidence="6">
    <location>
        <begin position="146"/>
        <end position="149"/>
    </location>
    <ligand>
        <name>GTP</name>
        <dbReference type="ChEBI" id="CHEBI:37565"/>
    </ligand>
</feature>
<dbReference type="InterPro" id="IPR014721">
    <property type="entry name" value="Ribsml_uS5_D2-typ_fold_subgr"/>
</dbReference>
<protein>
    <recommendedName>
        <fullName evidence="6 7">Elongation factor G</fullName>
        <shortName evidence="6">EF-G</shortName>
    </recommendedName>
</protein>
<dbReference type="NCBIfam" id="TIGR00484">
    <property type="entry name" value="EF-G"/>
    <property type="match status" value="1"/>
</dbReference>
<keyword evidence="2 6" id="KW-0547">Nucleotide-binding</keyword>
<dbReference type="CDD" id="cd03713">
    <property type="entry name" value="EFG_mtEFG_C"/>
    <property type="match status" value="1"/>
</dbReference>
<dbReference type="STRING" id="1798664.A3C93_03290"/>
<feature type="binding site" evidence="6">
    <location>
        <begin position="17"/>
        <end position="24"/>
    </location>
    <ligand>
        <name>GTP</name>
        <dbReference type="ChEBI" id="CHEBI:37565"/>
    </ligand>
</feature>
<dbReference type="CDD" id="cd01886">
    <property type="entry name" value="EF-G"/>
    <property type="match status" value="1"/>
</dbReference>
<dbReference type="SUPFAM" id="SSF54980">
    <property type="entry name" value="EF-G C-terminal domain-like"/>
    <property type="match status" value="2"/>
</dbReference>
<dbReference type="Pfam" id="PF00679">
    <property type="entry name" value="EFG_C"/>
    <property type="match status" value="1"/>
</dbReference>
<dbReference type="CDD" id="cd01434">
    <property type="entry name" value="EFG_mtEFG1_IV"/>
    <property type="match status" value="1"/>
</dbReference>
<dbReference type="GO" id="GO:0003746">
    <property type="term" value="F:translation elongation factor activity"/>
    <property type="evidence" value="ECO:0007669"/>
    <property type="project" value="UniProtKB-UniRule"/>
</dbReference>
<evidence type="ECO:0000256" key="1">
    <source>
        <dbReference type="ARBA" id="ARBA00005870"/>
    </source>
</evidence>
<dbReference type="InterPro" id="IPR027417">
    <property type="entry name" value="P-loop_NTPase"/>
</dbReference>
<dbReference type="SMART" id="SM00838">
    <property type="entry name" value="EFG_C"/>
    <property type="match status" value="1"/>
</dbReference>
<name>A0A1G2DIS3_9BACT</name>
<dbReference type="PANTHER" id="PTHR43261">
    <property type="entry name" value="TRANSLATION ELONGATION FACTOR G-RELATED"/>
    <property type="match status" value="1"/>
</dbReference>
<dbReference type="InterPro" id="IPR047872">
    <property type="entry name" value="EFG_IV"/>
</dbReference>
<accession>A0A1G2DIS3</accession>
<dbReference type="GO" id="GO:0032790">
    <property type="term" value="P:ribosome disassembly"/>
    <property type="evidence" value="ECO:0007669"/>
    <property type="project" value="TreeGrafter"/>
</dbReference>
<dbReference type="InterPro" id="IPR031157">
    <property type="entry name" value="G_TR_CS"/>
</dbReference>
<dbReference type="SUPFAM" id="SSF50447">
    <property type="entry name" value="Translation proteins"/>
    <property type="match status" value="1"/>
</dbReference>
<dbReference type="NCBIfam" id="TIGR00231">
    <property type="entry name" value="small_GTP"/>
    <property type="match status" value="1"/>
</dbReference>
<dbReference type="GO" id="GO:0003924">
    <property type="term" value="F:GTPase activity"/>
    <property type="evidence" value="ECO:0007669"/>
    <property type="project" value="InterPro"/>
</dbReference>
<dbReference type="Gene3D" id="3.30.230.10">
    <property type="match status" value="1"/>
</dbReference>
<evidence type="ECO:0000256" key="3">
    <source>
        <dbReference type="ARBA" id="ARBA00022768"/>
    </source>
</evidence>
<dbReference type="InterPro" id="IPR009022">
    <property type="entry name" value="EFG_III"/>
</dbReference>
<dbReference type="Gene3D" id="3.30.70.240">
    <property type="match status" value="1"/>
</dbReference>
<dbReference type="FunFam" id="3.30.70.240:FF:000001">
    <property type="entry name" value="Elongation factor G"/>
    <property type="match status" value="1"/>
</dbReference>
<dbReference type="PRINTS" id="PR00315">
    <property type="entry name" value="ELONGATNFCT"/>
</dbReference>
<dbReference type="InterPro" id="IPR004161">
    <property type="entry name" value="EFTu-like_2"/>
</dbReference>
<dbReference type="CDD" id="cd04088">
    <property type="entry name" value="EFG_mtEFG_II"/>
    <property type="match status" value="1"/>
</dbReference>
<dbReference type="CDD" id="cd16262">
    <property type="entry name" value="EFG_III"/>
    <property type="match status" value="1"/>
</dbReference>
<comment type="caution">
    <text evidence="9">The sequence shown here is derived from an EMBL/GenBank/DDBJ whole genome shotgun (WGS) entry which is preliminary data.</text>
</comment>
<dbReference type="InterPro" id="IPR041095">
    <property type="entry name" value="EFG_II"/>
</dbReference>
<dbReference type="PANTHER" id="PTHR43261:SF1">
    <property type="entry name" value="RIBOSOME-RELEASING FACTOR 2, MITOCHONDRIAL"/>
    <property type="match status" value="1"/>
</dbReference>
<organism evidence="9 10">
    <name type="scientific">Candidatus Lloydbacteria bacterium RIFCSPHIGHO2_02_FULL_54_17</name>
    <dbReference type="NCBI Taxonomy" id="1798664"/>
    <lineage>
        <taxon>Bacteria</taxon>
        <taxon>Candidatus Lloydiibacteriota</taxon>
    </lineage>
</organism>
<dbReference type="InterPro" id="IPR035647">
    <property type="entry name" value="EFG_III/V"/>
</dbReference>
<comment type="subcellular location">
    <subcellularLocation>
        <location evidence="6">Cytoplasm</location>
    </subcellularLocation>
</comment>
<dbReference type="InterPro" id="IPR005517">
    <property type="entry name" value="Transl_elong_EFG/EF2_IV"/>
</dbReference>
<dbReference type="FunFam" id="3.30.230.10:FF:000003">
    <property type="entry name" value="Elongation factor G"/>
    <property type="match status" value="1"/>
</dbReference>
<dbReference type="InterPro" id="IPR005225">
    <property type="entry name" value="Small_GTP-bd"/>
</dbReference>
<evidence type="ECO:0000256" key="5">
    <source>
        <dbReference type="ARBA" id="ARBA00023134"/>
    </source>
</evidence>
<dbReference type="Proteomes" id="UP000178636">
    <property type="component" value="Unassembled WGS sequence"/>
</dbReference>
<dbReference type="AlphaFoldDB" id="A0A1G2DIS3"/>
<proteinExistence type="inferred from homology"/>
<dbReference type="SUPFAM" id="SSF52540">
    <property type="entry name" value="P-loop containing nucleoside triphosphate hydrolases"/>
    <property type="match status" value="1"/>
</dbReference>
<evidence type="ECO:0000256" key="6">
    <source>
        <dbReference type="HAMAP-Rule" id="MF_00054"/>
    </source>
</evidence>
<dbReference type="SMART" id="SM00889">
    <property type="entry name" value="EFG_IV"/>
    <property type="match status" value="1"/>
</dbReference>
<comment type="similarity">
    <text evidence="1 6">Belongs to the TRAFAC class translation factor GTPase superfamily. Classic translation factor GTPase family. EF-G/EF-2 subfamily.</text>
</comment>
<dbReference type="InterPro" id="IPR035649">
    <property type="entry name" value="EFG_V"/>
</dbReference>
<dbReference type="Pfam" id="PF00009">
    <property type="entry name" value="GTP_EFTU"/>
    <property type="match status" value="1"/>
</dbReference>